<dbReference type="AlphaFoldDB" id="A0AAU9FDX7"/>
<evidence type="ECO:0000313" key="1">
    <source>
        <dbReference type="EMBL" id="BFF93845.1"/>
    </source>
</evidence>
<dbReference type="EMBL" id="AP029264">
    <property type="protein sequence ID" value="BFF93845.1"/>
    <property type="molecule type" value="Genomic_DNA"/>
</dbReference>
<dbReference type="Proteomes" id="UP001500889">
    <property type="component" value="Chromosome U"/>
</dbReference>
<sequence>MSDCQNVRFGSHSSVSPLLLAPDKCRMPLLLIVALVSNNNNKSRVPIPRLLGNPPDSVRDFGGIADVNGQVVVGRRATYSYKRTVIAIHKRTHMEIQIHLYL</sequence>
<keyword evidence="2" id="KW-1185">Reference proteome</keyword>
<gene>
    <name evidence="1" type="ORF">DMAD_11612</name>
</gene>
<accession>A0AAU9FDX7</accession>
<name>A0AAU9FDX7_DROMD</name>
<protein>
    <submittedName>
        <fullName evidence="1">Uncharacterized protein</fullName>
    </submittedName>
</protein>
<reference evidence="1 2" key="1">
    <citation type="submission" date="2024-02" db="EMBL/GenBank/DDBJ databases">
        <title>A chromosome-level genome assembly of Drosophila madeirensis, a fruit fly species endemic to Madeira island.</title>
        <authorList>
            <person name="Tomihara K."/>
            <person name="Llopart A."/>
            <person name="Yamamoto D."/>
        </authorList>
    </citation>
    <scope>NUCLEOTIDE SEQUENCE [LARGE SCALE GENOMIC DNA]</scope>
    <source>
        <strain evidence="1 2">RF1</strain>
    </source>
</reference>
<evidence type="ECO:0000313" key="2">
    <source>
        <dbReference type="Proteomes" id="UP001500889"/>
    </source>
</evidence>
<proteinExistence type="predicted"/>
<organism evidence="1 2">
    <name type="scientific">Drosophila madeirensis</name>
    <name type="common">Fruit fly</name>
    <dbReference type="NCBI Taxonomy" id="30013"/>
    <lineage>
        <taxon>Eukaryota</taxon>
        <taxon>Metazoa</taxon>
        <taxon>Ecdysozoa</taxon>
        <taxon>Arthropoda</taxon>
        <taxon>Hexapoda</taxon>
        <taxon>Insecta</taxon>
        <taxon>Pterygota</taxon>
        <taxon>Neoptera</taxon>
        <taxon>Endopterygota</taxon>
        <taxon>Diptera</taxon>
        <taxon>Brachycera</taxon>
        <taxon>Muscomorpha</taxon>
        <taxon>Ephydroidea</taxon>
        <taxon>Drosophilidae</taxon>
        <taxon>Drosophila</taxon>
        <taxon>Sophophora</taxon>
    </lineage>
</organism>